<accession>A0A9W8TSV5</accession>
<organism evidence="7 8">
    <name type="scientific">Lentinula detonsa</name>
    <dbReference type="NCBI Taxonomy" id="2804962"/>
    <lineage>
        <taxon>Eukaryota</taxon>
        <taxon>Fungi</taxon>
        <taxon>Dikarya</taxon>
        <taxon>Basidiomycota</taxon>
        <taxon>Agaricomycotina</taxon>
        <taxon>Agaricomycetes</taxon>
        <taxon>Agaricomycetidae</taxon>
        <taxon>Agaricales</taxon>
        <taxon>Marasmiineae</taxon>
        <taxon>Omphalotaceae</taxon>
        <taxon>Lentinula</taxon>
    </lineage>
</organism>
<dbReference type="Pfam" id="PF00085">
    <property type="entry name" value="Thioredoxin"/>
    <property type="match status" value="2"/>
</dbReference>
<reference evidence="7 8" key="1">
    <citation type="journal article" date="2023" name="Proc. Natl. Acad. Sci. U.S.A.">
        <title>A global phylogenomic analysis of the shiitake genus Lentinula.</title>
        <authorList>
            <person name="Sierra-Patev S."/>
            <person name="Min B."/>
            <person name="Naranjo-Ortiz M."/>
            <person name="Looney B."/>
            <person name="Konkel Z."/>
            <person name="Slot J.C."/>
            <person name="Sakamoto Y."/>
            <person name="Steenwyk J.L."/>
            <person name="Rokas A."/>
            <person name="Carro J."/>
            <person name="Camarero S."/>
            <person name="Ferreira P."/>
            <person name="Molpeceres G."/>
            <person name="Ruiz-Duenas F.J."/>
            <person name="Serrano A."/>
            <person name="Henrissat B."/>
            <person name="Drula E."/>
            <person name="Hughes K.W."/>
            <person name="Mata J.L."/>
            <person name="Ishikawa N.K."/>
            <person name="Vargas-Isla R."/>
            <person name="Ushijima S."/>
            <person name="Smith C.A."/>
            <person name="Donoghue J."/>
            <person name="Ahrendt S."/>
            <person name="Andreopoulos W."/>
            <person name="He G."/>
            <person name="LaButti K."/>
            <person name="Lipzen A."/>
            <person name="Ng V."/>
            <person name="Riley R."/>
            <person name="Sandor L."/>
            <person name="Barry K."/>
            <person name="Martinez A.T."/>
            <person name="Xiao Y."/>
            <person name="Gibbons J.G."/>
            <person name="Terashima K."/>
            <person name="Grigoriev I.V."/>
            <person name="Hibbett D."/>
        </authorList>
    </citation>
    <scope>NUCLEOTIDE SEQUENCE [LARGE SCALE GENOMIC DNA]</scope>
    <source>
        <strain evidence="7 8">TFB7810</strain>
    </source>
</reference>
<keyword evidence="4" id="KW-1133">Transmembrane helix</keyword>
<dbReference type="GO" id="GO:0006457">
    <property type="term" value="P:protein folding"/>
    <property type="evidence" value="ECO:0007669"/>
    <property type="project" value="TreeGrafter"/>
</dbReference>
<dbReference type="PANTHER" id="PTHR45672">
    <property type="entry name" value="PROTEIN DISULFIDE-ISOMERASE C17H9.14C-RELATED"/>
    <property type="match status" value="1"/>
</dbReference>
<dbReference type="AlphaFoldDB" id="A0A9W8TSV5"/>
<name>A0A9W8TSV5_9AGAR</name>
<comment type="caution">
    <text evidence="7">The sequence shown here is derived from an EMBL/GenBank/DDBJ whole genome shotgun (WGS) entry which is preliminary data.</text>
</comment>
<dbReference type="Gene3D" id="3.40.30.10">
    <property type="entry name" value="Glutaredoxin"/>
    <property type="match status" value="3"/>
</dbReference>
<dbReference type="GO" id="GO:0005783">
    <property type="term" value="C:endoplasmic reticulum"/>
    <property type="evidence" value="ECO:0007669"/>
    <property type="project" value="TreeGrafter"/>
</dbReference>
<evidence type="ECO:0000313" key="8">
    <source>
        <dbReference type="Proteomes" id="UP001142393"/>
    </source>
</evidence>
<evidence type="ECO:0000256" key="1">
    <source>
        <dbReference type="ARBA" id="ARBA00006347"/>
    </source>
</evidence>
<evidence type="ECO:0000256" key="5">
    <source>
        <dbReference type="SAM" id="SignalP"/>
    </source>
</evidence>
<dbReference type="InterPro" id="IPR017937">
    <property type="entry name" value="Thioredoxin_CS"/>
</dbReference>
<dbReference type="SUPFAM" id="SSF52833">
    <property type="entry name" value="Thioredoxin-like"/>
    <property type="match status" value="2"/>
</dbReference>
<protein>
    <submittedName>
        <fullName evidence="7">Protein disulfide isomerase</fullName>
    </submittedName>
</protein>
<feature type="signal peptide" evidence="5">
    <location>
        <begin position="1"/>
        <end position="27"/>
    </location>
</feature>
<dbReference type="Proteomes" id="UP001142393">
    <property type="component" value="Unassembled WGS sequence"/>
</dbReference>
<keyword evidence="8" id="KW-1185">Reference proteome</keyword>
<dbReference type="PANTHER" id="PTHR45672:SF3">
    <property type="entry name" value="THIOREDOXIN DOMAIN-CONTAINING PROTEIN 5"/>
    <property type="match status" value="1"/>
</dbReference>
<feature type="chain" id="PRO_5040891987" evidence="5">
    <location>
        <begin position="28"/>
        <end position="599"/>
    </location>
</feature>
<dbReference type="InterPro" id="IPR051063">
    <property type="entry name" value="PDI"/>
</dbReference>
<keyword evidence="4" id="KW-0472">Membrane</keyword>
<evidence type="ECO:0000256" key="4">
    <source>
        <dbReference type="SAM" id="Phobius"/>
    </source>
</evidence>
<dbReference type="InterPro" id="IPR013766">
    <property type="entry name" value="Thioredoxin_domain"/>
</dbReference>
<comment type="similarity">
    <text evidence="1">Belongs to the protein disulfide isomerase family.</text>
</comment>
<evidence type="ECO:0000256" key="3">
    <source>
        <dbReference type="SAM" id="MobiDB-lite"/>
    </source>
</evidence>
<evidence type="ECO:0000259" key="6">
    <source>
        <dbReference type="PROSITE" id="PS51352"/>
    </source>
</evidence>
<feature type="domain" description="Thioredoxin" evidence="6">
    <location>
        <begin position="150"/>
        <end position="269"/>
    </location>
</feature>
<dbReference type="EMBL" id="JANVFU010000021">
    <property type="protein sequence ID" value="KAJ3738905.1"/>
    <property type="molecule type" value="Genomic_DNA"/>
</dbReference>
<dbReference type="PROSITE" id="PS00194">
    <property type="entry name" value="THIOREDOXIN_1"/>
    <property type="match status" value="1"/>
</dbReference>
<gene>
    <name evidence="7" type="ORF">DFH05DRAFT_1515728</name>
</gene>
<proteinExistence type="inferred from homology"/>
<dbReference type="PROSITE" id="PS51352">
    <property type="entry name" value="THIOREDOXIN_2"/>
    <property type="match status" value="2"/>
</dbReference>
<dbReference type="InterPro" id="IPR036249">
    <property type="entry name" value="Thioredoxin-like_sf"/>
</dbReference>
<keyword evidence="7" id="KW-0413">Isomerase</keyword>
<feature type="region of interest" description="Disordered" evidence="3">
    <location>
        <begin position="139"/>
        <end position="166"/>
    </location>
</feature>
<evidence type="ECO:0000313" key="7">
    <source>
        <dbReference type="EMBL" id="KAJ3738905.1"/>
    </source>
</evidence>
<evidence type="ECO:0000256" key="2">
    <source>
        <dbReference type="ARBA" id="ARBA00022729"/>
    </source>
</evidence>
<keyword evidence="2 5" id="KW-0732">Signal</keyword>
<keyword evidence="4" id="KW-0812">Transmembrane</keyword>
<dbReference type="GO" id="GO:0003756">
    <property type="term" value="F:protein disulfide isomerase activity"/>
    <property type="evidence" value="ECO:0007669"/>
    <property type="project" value="TreeGrafter"/>
</dbReference>
<feature type="domain" description="Thioredoxin" evidence="6">
    <location>
        <begin position="3"/>
        <end position="140"/>
    </location>
</feature>
<sequence length="599" mass="66697">MILKLWQLVKKFPTPLLLLSLSIVCVALPVHSTELTQENFKSSIASGLWFIEHFSPYCGHCRAFAPTWEELVEKNKEGSAEATGVKLAQVNCAVHGDLCSANDVKGYPQMNLYHNGELVESFKGARDLERLTQFLKRHAPTPISPSSASENVQEEASHSSTPNSSGSVLILDDSNFQSAIEEGPAFVKFFAPWCGHCKKLAPTWKNLARTMQSKLTIAEVDCEAHKALCKENNIQGFPTLVYIADGSRTEYSGGRKIEQLTDFAKKASTSHAQPISSDELEKYVSAESLIYVLLYPSSDGKLLPLLRPLFSSLLGSPMVYTVADPPQSMKSRFSIPSVSAWAIVALKDHDSTTPSAVYSASTSASSSQHDDSTLEHIKTWLLHNRLPTTIELTQDSFQSVMNSPARPLVVLAAVTPTLKVKVQERVEEIGRKWRTRTRGSGMLGINGEERPVVFAWMDIEKWKDWMKSMYGIKYKGTLELDDVEVVIADHKALIYYNTDHSGSSIRLTSSQDIFSALDDITQGQILPKNSENLIERAARYLNNKLQSIESYIINHPKHIAFFILLAILLVVYAIRKALADEPMDRDYVRMGKGKADRLD</sequence>
<feature type="transmembrane region" description="Helical" evidence="4">
    <location>
        <begin position="558"/>
        <end position="575"/>
    </location>
</feature>